<dbReference type="EMBL" id="OZ026884">
    <property type="protein sequence ID" value="CAL1241162.1"/>
    <property type="molecule type" value="Genomic_DNA"/>
</dbReference>
<proteinExistence type="inferred from homology"/>
<dbReference type="Pfam" id="PF04085">
    <property type="entry name" value="MreC"/>
    <property type="match status" value="1"/>
</dbReference>
<reference evidence="9 10" key="1">
    <citation type="submission" date="2024-04" db="EMBL/GenBank/DDBJ databases">
        <authorList>
            <person name="Cremers G."/>
        </authorList>
    </citation>
    <scope>NUCLEOTIDE SEQUENCE [LARGE SCALE GENOMIC DNA]</scope>
    <source>
        <strain evidence="9">MeCH1-AG</strain>
    </source>
</reference>
<evidence type="ECO:0000313" key="9">
    <source>
        <dbReference type="EMBL" id="CAL1241162.1"/>
    </source>
</evidence>
<feature type="compositionally biased region" description="Basic residues" evidence="7">
    <location>
        <begin position="293"/>
        <end position="303"/>
    </location>
</feature>
<keyword evidence="3 5" id="KW-0133">Cell shape</keyword>
<dbReference type="Gene3D" id="2.40.10.340">
    <property type="entry name" value="Rod shape-determining protein MreC, domain 1"/>
    <property type="match status" value="1"/>
</dbReference>
<feature type="domain" description="Rod shape-determining protein MreC beta-barrel core" evidence="8">
    <location>
        <begin position="137"/>
        <end position="278"/>
    </location>
</feature>
<feature type="region of interest" description="Disordered" evidence="7">
    <location>
        <begin position="282"/>
        <end position="303"/>
    </location>
</feature>
<evidence type="ECO:0000256" key="1">
    <source>
        <dbReference type="ARBA" id="ARBA00009369"/>
    </source>
</evidence>
<protein>
    <recommendedName>
        <fullName evidence="2 5">Cell shape-determining protein MreC</fullName>
    </recommendedName>
    <alternativeName>
        <fullName evidence="4 5">Cell shape protein MreC</fullName>
    </alternativeName>
</protein>
<keyword evidence="6" id="KW-0175">Coiled coil</keyword>
<organism evidence="9 10">
    <name type="scientific">Candidatus Methylocalor cossyra</name>
    <dbReference type="NCBI Taxonomy" id="3108543"/>
    <lineage>
        <taxon>Bacteria</taxon>
        <taxon>Pseudomonadati</taxon>
        <taxon>Pseudomonadota</taxon>
        <taxon>Gammaproteobacteria</taxon>
        <taxon>Methylococcales</taxon>
        <taxon>Methylococcaceae</taxon>
        <taxon>Candidatus Methylocalor</taxon>
    </lineage>
</organism>
<name>A0ABM9NKJ4_9GAMM</name>
<dbReference type="NCBIfam" id="TIGR00219">
    <property type="entry name" value="mreC"/>
    <property type="match status" value="1"/>
</dbReference>
<evidence type="ECO:0000313" key="10">
    <source>
        <dbReference type="Proteomes" id="UP001497493"/>
    </source>
</evidence>
<dbReference type="Gene3D" id="2.40.10.350">
    <property type="entry name" value="Rod shape-determining protein MreC, domain 2"/>
    <property type="match status" value="1"/>
</dbReference>
<feature type="coiled-coil region" evidence="6">
    <location>
        <begin position="72"/>
        <end position="99"/>
    </location>
</feature>
<dbReference type="PANTHER" id="PTHR34138">
    <property type="entry name" value="CELL SHAPE-DETERMINING PROTEIN MREC"/>
    <property type="match status" value="1"/>
</dbReference>
<dbReference type="PIRSF" id="PIRSF038471">
    <property type="entry name" value="MreC"/>
    <property type="match status" value="1"/>
</dbReference>
<comment type="function">
    <text evidence="5">Involved in formation and maintenance of cell shape.</text>
</comment>
<evidence type="ECO:0000256" key="2">
    <source>
        <dbReference type="ARBA" id="ARBA00013855"/>
    </source>
</evidence>
<dbReference type="InterPro" id="IPR007221">
    <property type="entry name" value="MreC"/>
</dbReference>
<dbReference type="PANTHER" id="PTHR34138:SF1">
    <property type="entry name" value="CELL SHAPE-DETERMINING PROTEIN MREC"/>
    <property type="match status" value="1"/>
</dbReference>
<sequence length="303" mass="32757">MAVLSDEVPAIKRLFSTGHSLNLRLATCVAASLVLLAIEQHGSWPSLHTPFAVAVYPLQRLVSSPTRLLQQLADYASGYAELVAENRRLREEALILKTRLLKFAALEQENIRLRGLLDTSFKVGEQVMIAELLSINLVPYEHVVVVNKGSRFGVHPGQAVFDANGVVGQVLRVTPYSAEVMLITDPNHAIPVQVNRNGLRTIALGTGQTDRLALPYLPSNADVQAGDLLVTSGMGGVFPQGYPVATVTATAPQPSALSKISAVPVAHLDRNRELLLVWSDSQPIPRIPDQPHPPRRLSAHGAP</sequence>
<evidence type="ECO:0000256" key="4">
    <source>
        <dbReference type="ARBA" id="ARBA00032089"/>
    </source>
</evidence>
<accession>A0ABM9NKJ4</accession>
<dbReference type="Proteomes" id="UP001497493">
    <property type="component" value="Chromosome"/>
</dbReference>
<dbReference type="InterPro" id="IPR042175">
    <property type="entry name" value="Cell/Rod_MreC_2"/>
</dbReference>
<dbReference type="InterPro" id="IPR055342">
    <property type="entry name" value="MreC_beta-barrel_core"/>
</dbReference>
<evidence type="ECO:0000259" key="8">
    <source>
        <dbReference type="Pfam" id="PF04085"/>
    </source>
</evidence>
<evidence type="ECO:0000256" key="7">
    <source>
        <dbReference type="SAM" id="MobiDB-lite"/>
    </source>
</evidence>
<dbReference type="InterPro" id="IPR042177">
    <property type="entry name" value="Cell/Rod_1"/>
</dbReference>
<keyword evidence="10" id="KW-1185">Reference proteome</keyword>
<evidence type="ECO:0000256" key="6">
    <source>
        <dbReference type="SAM" id="Coils"/>
    </source>
</evidence>
<dbReference type="RefSeq" id="WP_348757687.1">
    <property type="nucleotide sequence ID" value="NZ_OZ026884.1"/>
</dbReference>
<evidence type="ECO:0000256" key="3">
    <source>
        <dbReference type="ARBA" id="ARBA00022960"/>
    </source>
</evidence>
<evidence type="ECO:0000256" key="5">
    <source>
        <dbReference type="PIRNR" id="PIRNR038471"/>
    </source>
</evidence>
<comment type="similarity">
    <text evidence="1 5">Belongs to the MreC family.</text>
</comment>
<gene>
    <name evidence="9" type="ORF">MECH1_V1_2386</name>
</gene>